<feature type="transmembrane region" description="Helical" evidence="6">
    <location>
        <begin position="111"/>
        <end position="135"/>
    </location>
</feature>
<feature type="transmembrane region" description="Helical" evidence="6">
    <location>
        <begin position="12"/>
        <end position="37"/>
    </location>
</feature>
<reference evidence="8" key="1">
    <citation type="submission" date="2018-05" db="EMBL/GenBank/DDBJ databases">
        <authorList>
            <person name="Lanie J.A."/>
            <person name="Ng W.-L."/>
            <person name="Kazmierczak K.M."/>
            <person name="Andrzejewski T.M."/>
            <person name="Davidsen T.M."/>
            <person name="Wayne K.J."/>
            <person name="Tettelin H."/>
            <person name="Glass J.I."/>
            <person name="Rusch D."/>
            <person name="Podicherti R."/>
            <person name="Tsui H.-C.T."/>
            <person name="Winkler M.E."/>
        </authorList>
    </citation>
    <scope>NUCLEOTIDE SEQUENCE</scope>
</reference>
<feature type="transmembrane region" description="Helical" evidence="6">
    <location>
        <begin position="57"/>
        <end position="79"/>
    </location>
</feature>
<feature type="transmembrane region" description="Helical" evidence="6">
    <location>
        <begin position="176"/>
        <end position="197"/>
    </location>
</feature>
<dbReference type="InterPro" id="IPR036259">
    <property type="entry name" value="MFS_trans_sf"/>
</dbReference>
<sequence>MNVLEKITGRRLEIFQGWWVVAACATIGAYGGGVYFYGFTLFFNPLREELSLTSTQASLVFSLTRLEGAFEGAIVGFLIDKWGARKIMMVGVPLVGVGYILWATVVHSYMALIIVYVGIIALGVNGGFFHPALAVANNWFVRRRARAMAVISAAVGIGGAVIVPIVGYVIEHFGWRVMAFSAGVGLLLFIWPLVLAIRHTPESVGLRPDGDDPNETSAGSSEMTYMQSNSTEEILHQSYETEFTIKQAFLTRAMWVLIAGITLRFTAHTAIM</sequence>
<feature type="transmembrane region" description="Helical" evidence="6">
    <location>
        <begin position="253"/>
        <end position="271"/>
    </location>
</feature>
<keyword evidence="4 6" id="KW-1133">Transmembrane helix</keyword>
<dbReference type="PANTHER" id="PTHR43385:SF1">
    <property type="entry name" value="RIBOFLAVIN TRANSPORTER RIBJ"/>
    <property type="match status" value="1"/>
</dbReference>
<dbReference type="InterPro" id="IPR020846">
    <property type="entry name" value="MFS_dom"/>
</dbReference>
<feature type="non-terminal residue" evidence="8">
    <location>
        <position position="272"/>
    </location>
</feature>
<dbReference type="Gene3D" id="1.20.1250.20">
    <property type="entry name" value="MFS general substrate transporter like domains"/>
    <property type="match status" value="1"/>
</dbReference>
<evidence type="ECO:0000256" key="6">
    <source>
        <dbReference type="SAM" id="Phobius"/>
    </source>
</evidence>
<keyword evidence="2" id="KW-0813">Transport</keyword>
<dbReference type="EMBL" id="UINC01125284">
    <property type="protein sequence ID" value="SVD03005.1"/>
    <property type="molecule type" value="Genomic_DNA"/>
</dbReference>
<evidence type="ECO:0000313" key="8">
    <source>
        <dbReference type="EMBL" id="SVD03005.1"/>
    </source>
</evidence>
<organism evidence="8">
    <name type="scientific">marine metagenome</name>
    <dbReference type="NCBI Taxonomy" id="408172"/>
    <lineage>
        <taxon>unclassified sequences</taxon>
        <taxon>metagenomes</taxon>
        <taxon>ecological metagenomes</taxon>
    </lineage>
</organism>
<comment type="subcellular location">
    <subcellularLocation>
        <location evidence="1">Membrane</location>
        <topology evidence="1">Multi-pass membrane protein</topology>
    </subcellularLocation>
</comment>
<name>A0A382S0P8_9ZZZZ</name>
<protein>
    <recommendedName>
        <fullName evidence="7">Major facilitator superfamily (MFS) profile domain-containing protein</fullName>
    </recommendedName>
</protein>
<feature type="domain" description="Major facilitator superfamily (MFS) profile" evidence="7">
    <location>
        <begin position="21"/>
        <end position="272"/>
    </location>
</feature>
<gene>
    <name evidence="8" type="ORF">METZ01_LOCUS355859</name>
</gene>
<dbReference type="GO" id="GO:0022857">
    <property type="term" value="F:transmembrane transporter activity"/>
    <property type="evidence" value="ECO:0007669"/>
    <property type="project" value="InterPro"/>
</dbReference>
<evidence type="ECO:0000256" key="5">
    <source>
        <dbReference type="ARBA" id="ARBA00023136"/>
    </source>
</evidence>
<dbReference type="PANTHER" id="PTHR43385">
    <property type="entry name" value="RIBOFLAVIN TRANSPORTER RIBJ"/>
    <property type="match status" value="1"/>
</dbReference>
<keyword evidence="5 6" id="KW-0472">Membrane</keyword>
<dbReference type="Pfam" id="PF07690">
    <property type="entry name" value="MFS_1"/>
    <property type="match status" value="1"/>
</dbReference>
<evidence type="ECO:0000256" key="1">
    <source>
        <dbReference type="ARBA" id="ARBA00004141"/>
    </source>
</evidence>
<dbReference type="AlphaFoldDB" id="A0A382S0P8"/>
<evidence type="ECO:0000256" key="2">
    <source>
        <dbReference type="ARBA" id="ARBA00022448"/>
    </source>
</evidence>
<dbReference type="InterPro" id="IPR011701">
    <property type="entry name" value="MFS"/>
</dbReference>
<dbReference type="GO" id="GO:0016020">
    <property type="term" value="C:membrane"/>
    <property type="evidence" value="ECO:0007669"/>
    <property type="project" value="UniProtKB-SubCell"/>
</dbReference>
<dbReference type="PROSITE" id="PS51257">
    <property type="entry name" value="PROKAR_LIPOPROTEIN"/>
    <property type="match status" value="1"/>
</dbReference>
<dbReference type="PROSITE" id="PS50850">
    <property type="entry name" value="MFS"/>
    <property type="match status" value="1"/>
</dbReference>
<feature type="transmembrane region" description="Helical" evidence="6">
    <location>
        <begin position="86"/>
        <end position="105"/>
    </location>
</feature>
<evidence type="ECO:0000259" key="7">
    <source>
        <dbReference type="PROSITE" id="PS50850"/>
    </source>
</evidence>
<feature type="transmembrane region" description="Helical" evidence="6">
    <location>
        <begin position="147"/>
        <end position="170"/>
    </location>
</feature>
<dbReference type="InterPro" id="IPR052983">
    <property type="entry name" value="MFS_Riboflavin_Transporter"/>
</dbReference>
<dbReference type="SUPFAM" id="SSF103473">
    <property type="entry name" value="MFS general substrate transporter"/>
    <property type="match status" value="1"/>
</dbReference>
<evidence type="ECO:0000256" key="4">
    <source>
        <dbReference type="ARBA" id="ARBA00022989"/>
    </source>
</evidence>
<evidence type="ECO:0000256" key="3">
    <source>
        <dbReference type="ARBA" id="ARBA00022692"/>
    </source>
</evidence>
<accession>A0A382S0P8</accession>
<proteinExistence type="predicted"/>
<keyword evidence="3 6" id="KW-0812">Transmembrane</keyword>